<sequence length="314" mass="35739">MNIPTPSPVQINLQRLVALRAAPGQGLPSQRQVLAVQSGGHLSRFHGRGMEFAEVRAYQPGDDVRSIDWRVTARRGKVHTKLFHEERERPVLLALDYRRPMFFATRGRFKSVLASELTALLAWRAQAQGDRVGGFIFSDEGQIESRPAGGRRGVLRLLQQMVTNPAWQRPPHLPFEPQQRLAKTIQGLRRVTRPGSLVLLLSDFNQWDDEVEKQLAQLARQAQLALYFVYDSLEAELPRAGSYRLSDGDTDLAIATDQESLRNNYRAHFAAHQERIESFCKRYRCQFYAISTVQDPQQMLQAAMTTRGQQHATH</sequence>
<dbReference type="SUPFAM" id="SSF53300">
    <property type="entry name" value="vWA-like"/>
    <property type="match status" value="1"/>
</dbReference>
<organism evidence="2 3">
    <name type="scientific">Desulfuromusa kysingii</name>
    <dbReference type="NCBI Taxonomy" id="37625"/>
    <lineage>
        <taxon>Bacteria</taxon>
        <taxon>Pseudomonadati</taxon>
        <taxon>Thermodesulfobacteriota</taxon>
        <taxon>Desulfuromonadia</taxon>
        <taxon>Desulfuromonadales</taxon>
        <taxon>Geopsychrobacteraceae</taxon>
        <taxon>Desulfuromusa</taxon>
    </lineage>
</organism>
<evidence type="ECO:0000259" key="1">
    <source>
        <dbReference type="Pfam" id="PF01882"/>
    </source>
</evidence>
<keyword evidence="3" id="KW-1185">Reference proteome</keyword>
<dbReference type="EMBL" id="FNQN01000004">
    <property type="protein sequence ID" value="SEA23199.1"/>
    <property type="molecule type" value="Genomic_DNA"/>
</dbReference>
<protein>
    <recommendedName>
        <fullName evidence="1">DUF58 domain-containing protein</fullName>
    </recommendedName>
</protein>
<dbReference type="OrthoDB" id="9776116at2"/>
<dbReference type="Pfam" id="PF01882">
    <property type="entry name" value="DUF58"/>
    <property type="match status" value="1"/>
</dbReference>
<reference evidence="2 3" key="1">
    <citation type="submission" date="2016-10" db="EMBL/GenBank/DDBJ databases">
        <authorList>
            <person name="de Groot N.N."/>
        </authorList>
    </citation>
    <scope>NUCLEOTIDE SEQUENCE [LARGE SCALE GENOMIC DNA]</scope>
    <source>
        <strain evidence="2 3">DSM 7343</strain>
    </source>
</reference>
<dbReference type="Proteomes" id="UP000199409">
    <property type="component" value="Unassembled WGS sequence"/>
</dbReference>
<name>A0A1H3ZHH4_9BACT</name>
<gene>
    <name evidence="2" type="ORF">SAMN05660420_01530</name>
</gene>
<dbReference type="PANTHER" id="PTHR33608:SF12">
    <property type="entry name" value="DUF58 DOMAIN-CONTAINING PROTEIN"/>
    <property type="match status" value="1"/>
</dbReference>
<dbReference type="STRING" id="37625.SAMN05660420_01530"/>
<dbReference type="PANTHER" id="PTHR33608">
    <property type="entry name" value="BLL2464 PROTEIN"/>
    <property type="match status" value="1"/>
</dbReference>
<dbReference type="RefSeq" id="WP_092346362.1">
    <property type="nucleotide sequence ID" value="NZ_FNQN01000004.1"/>
</dbReference>
<dbReference type="InterPro" id="IPR002881">
    <property type="entry name" value="DUF58"/>
</dbReference>
<dbReference type="InterPro" id="IPR036465">
    <property type="entry name" value="vWFA_dom_sf"/>
</dbReference>
<evidence type="ECO:0000313" key="2">
    <source>
        <dbReference type="EMBL" id="SEA23199.1"/>
    </source>
</evidence>
<accession>A0A1H3ZHH4</accession>
<evidence type="ECO:0000313" key="3">
    <source>
        <dbReference type="Proteomes" id="UP000199409"/>
    </source>
</evidence>
<feature type="domain" description="DUF58" evidence="1">
    <location>
        <begin position="54"/>
        <end position="274"/>
    </location>
</feature>
<proteinExistence type="predicted"/>
<dbReference type="AlphaFoldDB" id="A0A1H3ZHH4"/>